<dbReference type="InterPro" id="IPR001789">
    <property type="entry name" value="Sig_transdc_resp-reg_receiver"/>
</dbReference>
<evidence type="ECO:0000313" key="5">
    <source>
        <dbReference type="Proteomes" id="UP000050465"/>
    </source>
</evidence>
<proteinExistence type="predicted"/>
<dbReference type="GO" id="GO:0000160">
    <property type="term" value="P:phosphorelay signal transduction system"/>
    <property type="evidence" value="ECO:0007669"/>
    <property type="project" value="InterPro"/>
</dbReference>
<dbReference type="InterPro" id="IPR050595">
    <property type="entry name" value="Bact_response_regulator"/>
</dbReference>
<feature type="domain" description="Response regulatory" evidence="3">
    <location>
        <begin position="5"/>
        <end position="122"/>
    </location>
</feature>
<dbReference type="STRING" id="1666911.HLUCCA11_10730"/>
<dbReference type="Gene3D" id="3.40.50.2300">
    <property type="match status" value="1"/>
</dbReference>
<organism evidence="4 5">
    <name type="scientific">Phormidesmis priestleyi Ana</name>
    <dbReference type="NCBI Taxonomy" id="1666911"/>
    <lineage>
        <taxon>Bacteria</taxon>
        <taxon>Bacillati</taxon>
        <taxon>Cyanobacteriota</taxon>
        <taxon>Cyanophyceae</taxon>
        <taxon>Leptolyngbyales</taxon>
        <taxon>Leptolyngbyaceae</taxon>
        <taxon>Phormidesmis</taxon>
    </lineage>
</organism>
<protein>
    <submittedName>
        <fullName evidence="4">Response regulator</fullName>
    </submittedName>
</protein>
<evidence type="ECO:0000313" key="4">
    <source>
        <dbReference type="EMBL" id="KPQ35429.1"/>
    </source>
</evidence>
<dbReference type="PANTHER" id="PTHR44591:SF22">
    <property type="entry name" value="CHEY SUBFAMILY"/>
    <property type="match status" value="1"/>
</dbReference>
<dbReference type="SUPFAM" id="SSF52172">
    <property type="entry name" value="CheY-like"/>
    <property type="match status" value="1"/>
</dbReference>
<evidence type="ECO:0000256" key="1">
    <source>
        <dbReference type="ARBA" id="ARBA00022553"/>
    </source>
</evidence>
<reference evidence="4 5" key="1">
    <citation type="submission" date="2015-09" db="EMBL/GenBank/DDBJ databases">
        <title>Identification and resolution of microdiversity through metagenomic sequencing of parallel consortia.</title>
        <authorList>
            <person name="Nelson W.C."/>
            <person name="Romine M.F."/>
            <person name="Lindemann S.R."/>
        </authorList>
    </citation>
    <scope>NUCLEOTIDE SEQUENCE [LARGE SCALE GENOMIC DNA]</scope>
    <source>
        <strain evidence="4">Ana</strain>
    </source>
</reference>
<name>A0A0P8C2A0_9CYAN</name>
<keyword evidence="1 2" id="KW-0597">Phosphoprotein</keyword>
<gene>
    <name evidence="4" type="ORF">HLUCCA11_10730</name>
</gene>
<dbReference type="SMART" id="SM00448">
    <property type="entry name" value="REC"/>
    <property type="match status" value="1"/>
</dbReference>
<evidence type="ECO:0000256" key="2">
    <source>
        <dbReference type="PROSITE-ProRule" id="PRU00169"/>
    </source>
</evidence>
<dbReference type="Proteomes" id="UP000050465">
    <property type="component" value="Unassembled WGS sequence"/>
</dbReference>
<sequence>MPAKSVLIIDDEVSIQKVVSLSLKMEANWSVITASSGKEGILQAEHHLPDVILLDVMMPELDGIATFEALRDNPVTHSIPVILLTAKTRADDKQLFQKLGVAGVITKPFPPLTLASKIAQMVNWSL</sequence>
<dbReference type="PANTHER" id="PTHR44591">
    <property type="entry name" value="STRESS RESPONSE REGULATOR PROTEIN 1"/>
    <property type="match status" value="1"/>
</dbReference>
<comment type="caution">
    <text evidence="4">The sequence shown here is derived from an EMBL/GenBank/DDBJ whole genome shotgun (WGS) entry which is preliminary data.</text>
</comment>
<accession>A0A0P8C2A0</accession>
<dbReference type="AlphaFoldDB" id="A0A0P8C2A0"/>
<feature type="modified residue" description="4-aspartylphosphate" evidence="2">
    <location>
        <position position="55"/>
    </location>
</feature>
<dbReference type="InterPro" id="IPR011006">
    <property type="entry name" value="CheY-like_superfamily"/>
</dbReference>
<dbReference type="EMBL" id="LJZR01000012">
    <property type="protein sequence ID" value="KPQ35429.1"/>
    <property type="molecule type" value="Genomic_DNA"/>
</dbReference>
<dbReference type="PROSITE" id="PS50110">
    <property type="entry name" value="RESPONSE_REGULATORY"/>
    <property type="match status" value="1"/>
</dbReference>
<dbReference type="Pfam" id="PF00072">
    <property type="entry name" value="Response_reg"/>
    <property type="match status" value="1"/>
</dbReference>
<evidence type="ECO:0000259" key="3">
    <source>
        <dbReference type="PROSITE" id="PS50110"/>
    </source>
</evidence>
<dbReference type="CDD" id="cd17552">
    <property type="entry name" value="REC_RR468-like"/>
    <property type="match status" value="1"/>
</dbReference>
<dbReference type="PATRIC" id="fig|1666911.3.peg.4299"/>